<keyword evidence="2" id="KW-0597">Phosphoprotein</keyword>
<evidence type="ECO:0000256" key="2">
    <source>
        <dbReference type="ARBA" id="ARBA00022553"/>
    </source>
</evidence>
<dbReference type="InterPro" id="IPR020806">
    <property type="entry name" value="PKS_PP-bd"/>
</dbReference>
<dbReference type="OrthoDB" id="3483265at2"/>
<dbReference type="Pfam" id="PF00550">
    <property type="entry name" value="PP-binding"/>
    <property type="match status" value="1"/>
</dbReference>
<evidence type="ECO:0000256" key="1">
    <source>
        <dbReference type="ARBA" id="ARBA00022450"/>
    </source>
</evidence>
<dbReference type="GO" id="GO:0031177">
    <property type="term" value="F:phosphopantetheine binding"/>
    <property type="evidence" value="ECO:0007669"/>
    <property type="project" value="InterPro"/>
</dbReference>
<feature type="domain" description="Carrier" evidence="3">
    <location>
        <begin position="9"/>
        <end position="84"/>
    </location>
</feature>
<proteinExistence type="predicted"/>
<sequence length="95" mass="10351">MTEIDPSGLSRSTIEKRVEQIWRDVLHMPQERSDATFFELQGQSISAVRIVTRIEDELGVVVDVGLLFEDPDLATFTAAVAAAVPARDAQPASPA</sequence>
<gene>
    <name evidence="4" type="ORF">C1I99_20230</name>
</gene>
<evidence type="ECO:0000259" key="3">
    <source>
        <dbReference type="PROSITE" id="PS50075"/>
    </source>
</evidence>
<accession>A0A2W2DLF4</accession>
<evidence type="ECO:0000313" key="4">
    <source>
        <dbReference type="EMBL" id="PZF93703.1"/>
    </source>
</evidence>
<comment type="caution">
    <text evidence="4">The sequence shown here is derived from an EMBL/GenBank/DDBJ whole genome shotgun (WGS) entry which is preliminary data.</text>
</comment>
<name>A0A2W2DLF4_9ACTN</name>
<keyword evidence="1" id="KW-0596">Phosphopantetheine</keyword>
<dbReference type="AlphaFoldDB" id="A0A2W2DLF4"/>
<dbReference type="InterPro" id="IPR036736">
    <property type="entry name" value="ACP-like_sf"/>
</dbReference>
<organism evidence="4 5">
    <name type="scientific">Micromonospora deserti</name>
    <dbReference type="NCBI Taxonomy" id="2070366"/>
    <lineage>
        <taxon>Bacteria</taxon>
        <taxon>Bacillati</taxon>
        <taxon>Actinomycetota</taxon>
        <taxon>Actinomycetes</taxon>
        <taxon>Micromonosporales</taxon>
        <taxon>Micromonosporaceae</taxon>
        <taxon>Micromonospora</taxon>
    </lineage>
</organism>
<dbReference type="SMART" id="SM00823">
    <property type="entry name" value="PKS_PP"/>
    <property type="match status" value="1"/>
</dbReference>
<dbReference type="InterPro" id="IPR009081">
    <property type="entry name" value="PP-bd_ACP"/>
</dbReference>
<dbReference type="Gene3D" id="1.10.1200.10">
    <property type="entry name" value="ACP-like"/>
    <property type="match status" value="1"/>
</dbReference>
<reference evidence="4 5" key="1">
    <citation type="submission" date="2018-01" db="EMBL/GenBank/DDBJ databases">
        <title>Draft genome sequence of Salinispora sp. 13K206.</title>
        <authorList>
            <person name="Sahin N."/>
            <person name="Saygin H."/>
            <person name="Ay H."/>
        </authorList>
    </citation>
    <scope>NUCLEOTIDE SEQUENCE [LARGE SCALE GENOMIC DNA]</scope>
    <source>
        <strain evidence="4 5">13K206</strain>
    </source>
</reference>
<protein>
    <submittedName>
        <fullName evidence="4">Phosphopantetheine-binding protein</fullName>
    </submittedName>
</protein>
<dbReference type="Proteomes" id="UP000248749">
    <property type="component" value="Unassembled WGS sequence"/>
</dbReference>
<dbReference type="RefSeq" id="WP_111135798.1">
    <property type="nucleotide sequence ID" value="NZ_POUB01000154.1"/>
</dbReference>
<evidence type="ECO:0000313" key="5">
    <source>
        <dbReference type="Proteomes" id="UP000248749"/>
    </source>
</evidence>
<keyword evidence="5" id="KW-1185">Reference proteome</keyword>
<dbReference type="SUPFAM" id="SSF47336">
    <property type="entry name" value="ACP-like"/>
    <property type="match status" value="1"/>
</dbReference>
<dbReference type="EMBL" id="POUB01000154">
    <property type="protein sequence ID" value="PZF93703.1"/>
    <property type="molecule type" value="Genomic_DNA"/>
</dbReference>
<dbReference type="PROSITE" id="PS50075">
    <property type="entry name" value="CARRIER"/>
    <property type="match status" value="1"/>
</dbReference>